<geneLocation type="plasmid" evidence="5">
    <name>pSTJ001</name>
</geneLocation>
<dbReference type="OrthoDB" id="38993at2157"/>
<dbReference type="KEGG" id="hhb:Hhub_4019"/>
<dbReference type="InterPro" id="IPR011234">
    <property type="entry name" value="Fumarylacetoacetase-like_C"/>
</dbReference>
<dbReference type="EMBL" id="LN831303">
    <property type="protein sequence ID" value="CQH63240.1"/>
    <property type="molecule type" value="Genomic_DNA"/>
</dbReference>
<dbReference type="PANTHER" id="PTHR42796">
    <property type="entry name" value="FUMARYLACETOACETATE HYDROLASE DOMAIN-CONTAINING PROTEIN 2A-RELATED"/>
    <property type="match status" value="1"/>
</dbReference>
<gene>
    <name evidence="4" type="ORF">HHUB_4019</name>
</gene>
<organism evidence="4 5">
    <name type="scientific">Halobacterium hubeiense</name>
    <dbReference type="NCBI Taxonomy" id="1407499"/>
    <lineage>
        <taxon>Archaea</taxon>
        <taxon>Methanobacteriati</taxon>
        <taxon>Methanobacteriota</taxon>
        <taxon>Stenosarchaea group</taxon>
        <taxon>Halobacteria</taxon>
        <taxon>Halobacteriales</taxon>
        <taxon>Halobacteriaceae</taxon>
        <taxon>Halobacterium</taxon>
    </lineage>
</organism>
<dbReference type="GO" id="GO:0046872">
    <property type="term" value="F:metal ion binding"/>
    <property type="evidence" value="ECO:0007669"/>
    <property type="project" value="UniProtKB-KW"/>
</dbReference>
<dbReference type="Pfam" id="PF01557">
    <property type="entry name" value="FAA_hydrolase"/>
    <property type="match status" value="1"/>
</dbReference>
<feature type="domain" description="Fumarylacetoacetase-like C-terminal" evidence="3">
    <location>
        <begin position="156"/>
        <end position="286"/>
    </location>
</feature>
<evidence type="ECO:0000313" key="4">
    <source>
        <dbReference type="EMBL" id="CQH63240.1"/>
    </source>
</evidence>
<dbReference type="GO" id="GO:0044281">
    <property type="term" value="P:small molecule metabolic process"/>
    <property type="evidence" value="ECO:0007669"/>
    <property type="project" value="UniProtKB-ARBA"/>
</dbReference>
<accession>A0A0U5H5X0</accession>
<keyword evidence="2" id="KW-0479">Metal-binding</keyword>
<dbReference type="InterPro" id="IPR051121">
    <property type="entry name" value="FAH"/>
</dbReference>
<evidence type="ECO:0000256" key="2">
    <source>
        <dbReference type="ARBA" id="ARBA00022723"/>
    </source>
</evidence>
<dbReference type="GeneID" id="26660370"/>
<dbReference type="SUPFAM" id="SSF56529">
    <property type="entry name" value="FAH"/>
    <property type="match status" value="1"/>
</dbReference>
<dbReference type="InterPro" id="IPR036663">
    <property type="entry name" value="Fumarylacetoacetase_C_sf"/>
</dbReference>
<reference evidence="5" key="1">
    <citation type="journal article" date="2016" name="Environ. Microbiol.">
        <title>The complete genome of a viable archaeum isolated from 123-million-year-old rock salt.</title>
        <authorList>
            <person name="Jaakkola S.T."/>
            <person name="Pfeiffer F."/>
            <person name="Ravantti J.J."/>
            <person name="Guo Q."/>
            <person name="Liu Y."/>
            <person name="Chen X."/>
            <person name="Ma H."/>
            <person name="Yang C."/>
            <person name="Oksanen H.M."/>
            <person name="Bamford D.H."/>
        </authorList>
    </citation>
    <scope>NUCLEOTIDE SEQUENCE</scope>
    <source>
        <strain evidence="5">JI20-1</strain>
        <plasmid evidence="5">Plasmid pSTJ001</plasmid>
    </source>
</reference>
<evidence type="ECO:0000259" key="3">
    <source>
        <dbReference type="Pfam" id="PF01557"/>
    </source>
</evidence>
<protein>
    <submittedName>
        <fullName evidence="4">Homolog to 2-keto-3-deoxyxylonate dehydratase</fullName>
    </submittedName>
</protein>
<sequence>MRYYRIQRDGTISLIAEDDDGAYNLTETEPEPASFMELADAASLTDQSVDDVARRHLDDAPSVDLETVSEHLIRPVDPDEVWGGGVTYAISQESREGEGGLEEAYIGAYEGDRPEVYFKGTPTRTVGPGDNIGIRGDSDWDVPEPEFTVILHDGNIVGYTVGNDVCSRDIERDNLLYLPQSKIYDKSCAIGPCVVTEETIGDPHDVEMTLTIERDGDVAFTESTSTSEMVRTCDELADYFRRYNYVPKSTALLTGTSIIPPDDFTLQEGDLVSIEIENVGTLQNPVEQL</sequence>
<dbReference type="PANTHER" id="PTHR42796:SF7">
    <property type="entry name" value="2-DEHYDRO-3-DEOXY-D-ARABINONATE DEHYDRATASE"/>
    <property type="match status" value="1"/>
</dbReference>
<name>A0A0U5H5X0_9EURY</name>
<keyword evidence="5" id="KW-1185">Reference proteome</keyword>
<evidence type="ECO:0000313" key="5">
    <source>
        <dbReference type="Proteomes" id="UP000066737"/>
    </source>
</evidence>
<dbReference type="Gene3D" id="3.90.850.10">
    <property type="entry name" value="Fumarylacetoacetase-like, C-terminal domain"/>
    <property type="match status" value="1"/>
</dbReference>
<comment type="similarity">
    <text evidence="1">Belongs to the FAH family.</text>
</comment>
<proteinExistence type="inferred from homology"/>
<dbReference type="RefSeq" id="WP_059058359.1">
    <property type="nucleotide sequence ID" value="NZ_CEML01000003.1"/>
</dbReference>
<dbReference type="Proteomes" id="UP000066737">
    <property type="component" value="Plasmid pSTJ001"/>
</dbReference>
<evidence type="ECO:0000256" key="1">
    <source>
        <dbReference type="ARBA" id="ARBA00010211"/>
    </source>
</evidence>
<dbReference type="AlphaFoldDB" id="A0A0U5H5X0"/>
<dbReference type="GO" id="GO:0003824">
    <property type="term" value="F:catalytic activity"/>
    <property type="evidence" value="ECO:0007669"/>
    <property type="project" value="InterPro"/>
</dbReference>